<keyword evidence="3" id="KW-1185">Reference proteome</keyword>
<evidence type="ECO:0000256" key="1">
    <source>
        <dbReference type="SAM" id="MobiDB-lite"/>
    </source>
</evidence>
<feature type="region of interest" description="Disordered" evidence="1">
    <location>
        <begin position="1"/>
        <end position="32"/>
    </location>
</feature>
<accession>A0A182SAM9</accession>
<name>A0A182SAM9_9DIPT</name>
<organism evidence="2 3">
    <name type="scientific">Anopheles maculatus</name>
    <dbReference type="NCBI Taxonomy" id="74869"/>
    <lineage>
        <taxon>Eukaryota</taxon>
        <taxon>Metazoa</taxon>
        <taxon>Ecdysozoa</taxon>
        <taxon>Arthropoda</taxon>
        <taxon>Hexapoda</taxon>
        <taxon>Insecta</taxon>
        <taxon>Pterygota</taxon>
        <taxon>Neoptera</taxon>
        <taxon>Endopterygota</taxon>
        <taxon>Diptera</taxon>
        <taxon>Nematocera</taxon>
        <taxon>Culicoidea</taxon>
        <taxon>Culicidae</taxon>
        <taxon>Anophelinae</taxon>
        <taxon>Anopheles</taxon>
        <taxon>Anopheles maculatus group</taxon>
    </lineage>
</organism>
<dbReference type="Proteomes" id="UP000075901">
    <property type="component" value="Unassembled WGS sequence"/>
</dbReference>
<dbReference type="AlphaFoldDB" id="A0A182SAM9"/>
<evidence type="ECO:0000313" key="3">
    <source>
        <dbReference type="Proteomes" id="UP000075901"/>
    </source>
</evidence>
<sequence>MADNRIKPRKQRPGSRLSNRSHPESDPESLKLPLRETQPSAFSPMLSVANGVDSVDVHHVPRKAAPLFLLLPITPTFFLRPSVSKPSAEEQEECRNIGKAQIRPNGSHNRQLQFELAEGLAGSVSETDDGDGLDTGADANSAKPTILFIVCTLLPPPTFSRCGSRHGKLPAALPLLAPSDAEHIPASVPFPVDGTPPPLVPPAVVP</sequence>
<reference evidence="3" key="1">
    <citation type="submission" date="2013-09" db="EMBL/GenBank/DDBJ databases">
        <title>The Genome Sequence of Anopheles maculatus species B.</title>
        <authorList>
            <consortium name="The Broad Institute Genomics Platform"/>
            <person name="Neafsey D.E."/>
            <person name="Besansky N."/>
            <person name="Howell P."/>
            <person name="Walton C."/>
            <person name="Young S.K."/>
            <person name="Zeng Q."/>
            <person name="Gargeya S."/>
            <person name="Fitzgerald M."/>
            <person name="Haas B."/>
            <person name="Abouelleil A."/>
            <person name="Allen A.W."/>
            <person name="Alvarado L."/>
            <person name="Arachchi H.M."/>
            <person name="Berlin A.M."/>
            <person name="Chapman S.B."/>
            <person name="Gainer-Dewar J."/>
            <person name="Goldberg J."/>
            <person name="Griggs A."/>
            <person name="Gujja S."/>
            <person name="Hansen M."/>
            <person name="Howarth C."/>
            <person name="Imamovic A."/>
            <person name="Ireland A."/>
            <person name="Larimer J."/>
            <person name="McCowan C."/>
            <person name="Murphy C."/>
            <person name="Pearson M."/>
            <person name="Poon T.W."/>
            <person name="Priest M."/>
            <person name="Roberts A."/>
            <person name="Saif S."/>
            <person name="Shea T."/>
            <person name="Sisk P."/>
            <person name="Sykes S."/>
            <person name="Wortman J."/>
            <person name="Nusbaum C."/>
            <person name="Birren B."/>
        </authorList>
    </citation>
    <scope>NUCLEOTIDE SEQUENCE [LARGE SCALE GENOMIC DNA]</scope>
    <source>
        <strain evidence="3">maculatus3</strain>
    </source>
</reference>
<protein>
    <submittedName>
        <fullName evidence="2">Uncharacterized protein</fullName>
    </submittedName>
</protein>
<proteinExistence type="predicted"/>
<reference evidence="2" key="2">
    <citation type="submission" date="2020-05" db="UniProtKB">
        <authorList>
            <consortium name="EnsemblMetazoa"/>
        </authorList>
    </citation>
    <scope>IDENTIFICATION</scope>
    <source>
        <strain evidence="2">maculatus3</strain>
    </source>
</reference>
<evidence type="ECO:0000313" key="2">
    <source>
        <dbReference type="EnsemblMetazoa" id="AMAM002982-PA"/>
    </source>
</evidence>
<dbReference type="EnsemblMetazoa" id="AMAM002982-RA">
    <property type="protein sequence ID" value="AMAM002982-PA"/>
    <property type="gene ID" value="AMAM002982"/>
</dbReference>
<dbReference type="VEuPathDB" id="VectorBase:AMAM002982"/>